<accession>A0A446BPM9</accession>
<reference evidence="2 3" key="1">
    <citation type="submission" date="2018-04" db="EMBL/GenBank/DDBJ databases">
        <authorList>
            <person name="Huttner S."/>
            <person name="Dainat J."/>
        </authorList>
    </citation>
    <scope>NUCLEOTIDE SEQUENCE [LARGE SCALE GENOMIC DNA]</scope>
</reference>
<gene>
    <name evidence="2" type="ORF">TT172_LOCUS6809</name>
</gene>
<feature type="region of interest" description="Disordered" evidence="1">
    <location>
        <begin position="44"/>
        <end position="63"/>
    </location>
</feature>
<feature type="compositionally biased region" description="Polar residues" evidence="1">
    <location>
        <begin position="1"/>
        <end position="31"/>
    </location>
</feature>
<evidence type="ECO:0000313" key="3">
    <source>
        <dbReference type="Proteomes" id="UP000289323"/>
    </source>
</evidence>
<proteinExistence type="predicted"/>
<protein>
    <submittedName>
        <fullName evidence="2">F4cdd932-bc6d-429c-b561-11a1af32093e</fullName>
    </submittedName>
</protein>
<dbReference type="Proteomes" id="UP000289323">
    <property type="component" value="Unassembled WGS sequence"/>
</dbReference>
<dbReference type="AlphaFoldDB" id="A0A446BPM9"/>
<evidence type="ECO:0000256" key="1">
    <source>
        <dbReference type="SAM" id="MobiDB-lite"/>
    </source>
</evidence>
<feature type="region of interest" description="Disordered" evidence="1">
    <location>
        <begin position="1"/>
        <end position="32"/>
    </location>
</feature>
<sequence>MSRSRYQPNPAYSVNPYQQQPYGAVQPQTQMPGMMPAQHLANMSPSPYGSPQPNMGQSPVQGSLSPGAMWSSTFANGPIIEDLCAPPPPMAYSAASPPMHALPPRMAIGPMHPGATPQVQNVFGIRQPTPHPFAHPSVHHHQAQGLGMQGIPSARIVGAYPPYAGSQPGMVYAPPPPPPPPQVHVDPSGVLARPRMETGFPTPVAGTQAGNAPGMGQMGSPEMGSNPDGEGMPPLTPVEEALRGFLSPNLSDLGHH</sequence>
<dbReference type="EMBL" id="OUUZ01000013">
    <property type="protein sequence ID" value="SPQ24390.1"/>
    <property type="molecule type" value="Genomic_DNA"/>
</dbReference>
<evidence type="ECO:0000313" key="2">
    <source>
        <dbReference type="EMBL" id="SPQ24390.1"/>
    </source>
</evidence>
<name>A0A446BPM9_9PEZI</name>
<organism evidence="2 3">
    <name type="scientific">Thermothielavioides terrestris</name>
    <dbReference type="NCBI Taxonomy" id="2587410"/>
    <lineage>
        <taxon>Eukaryota</taxon>
        <taxon>Fungi</taxon>
        <taxon>Dikarya</taxon>
        <taxon>Ascomycota</taxon>
        <taxon>Pezizomycotina</taxon>
        <taxon>Sordariomycetes</taxon>
        <taxon>Sordariomycetidae</taxon>
        <taxon>Sordariales</taxon>
        <taxon>Chaetomiaceae</taxon>
        <taxon>Thermothielavioides</taxon>
    </lineage>
</organism>
<feature type="region of interest" description="Disordered" evidence="1">
    <location>
        <begin position="204"/>
        <end position="237"/>
    </location>
</feature>